<proteinExistence type="predicted"/>
<sequence length="95" mass="10662">MKALEVDDDDDVTRALLAAEAGVTYTRTTGPNGEGKYSKTFFREHCCPMLMLISSITPPAVLASWSIKASVNSYPPLWHYSSRRRSRNMSTYVKD</sequence>
<dbReference type="AlphaFoldDB" id="A0A3P7RVH2"/>
<accession>A0A3P7RVH2</accession>
<gene>
    <name evidence="1" type="ORF">DILT_LOCUS19426</name>
</gene>
<dbReference type="Proteomes" id="UP000281553">
    <property type="component" value="Unassembled WGS sequence"/>
</dbReference>
<name>A0A3P7RVH2_DIBLA</name>
<keyword evidence="2" id="KW-1185">Reference proteome</keyword>
<dbReference type="EMBL" id="UYRU01113003">
    <property type="protein sequence ID" value="VDN44769.1"/>
    <property type="molecule type" value="Genomic_DNA"/>
</dbReference>
<evidence type="ECO:0000313" key="2">
    <source>
        <dbReference type="Proteomes" id="UP000281553"/>
    </source>
</evidence>
<dbReference type="OrthoDB" id="10641513at2759"/>
<organism evidence="1 2">
    <name type="scientific">Dibothriocephalus latus</name>
    <name type="common">Fish tapeworm</name>
    <name type="synonym">Diphyllobothrium latum</name>
    <dbReference type="NCBI Taxonomy" id="60516"/>
    <lineage>
        <taxon>Eukaryota</taxon>
        <taxon>Metazoa</taxon>
        <taxon>Spiralia</taxon>
        <taxon>Lophotrochozoa</taxon>
        <taxon>Platyhelminthes</taxon>
        <taxon>Cestoda</taxon>
        <taxon>Eucestoda</taxon>
        <taxon>Diphyllobothriidea</taxon>
        <taxon>Diphyllobothriidae</taxon>
        <taxon>Dibothriocephalus</taxon>
    </lineage>
</organism>
<evidence type="ECO:0000313" key="1">
    <source>
        <dbReference type="EMBL" id="VDN44769.1"/>
    </source>
</evidence>
<protein>
    <submittedName>
        <fullName evidence="1">Uncharacterized protein</fullName>
    </submittedName>
</protein>
<reference evidence="1 2" key="1">
    <citation type="submission" date="2018-11" db="EMBL/GenBank/DDBJ databases">
        <authorList>
            <consortium name="Pathogen Informatics"/>
        </authorList>
    </citation>
    <scope>NUCLEOTIDE SEQUENCE [LARGE SCALE GENOMIC DNA]</scope>
</reference>